<evidence type="ECO:0000313" key="1">
    <source>
        <dbReference type="EMBL" id="KAI0055227.1"/>
    </source>
</evidence>
<reference evidence="1" key="1">
    <citation type="submission" date="2021-03" db="EMBL/GenBank/DDBJ databases">
        <authorList>
            <consortium name="DOE Joint Genome Institute"/>
            <person name="Ahrendt S."/>
            <person name="Looney B.P."/>
            <person name="Miyauchi S."/>
            <person name="Morin E."/>
            <person name="Drula E."/>
            <person name="Courty P.E."/>
            <person name="Chicoki N."/>
            <person name="Fauchery L."/>
            <person name="Kohler A."/>
            <person name="Kuo A."/>
            <person name="Labutti K."/>
            <person name="Pangilinan J."/>
            <person name="Lipzen A."/>
            <person name="Riley R."/>
            <person name="Andreopoulos W."/>
            <person name="He G."/>
            <person name="Johnson J."/>
            <person name="Barry K.W."/>
            <person name="Grigoriev I.V."/>
            <person name="Nagy L."/>
            <person name="Hibbett D."/>
            <person name="Henrissat B."/>
            <person name="Matheny P.B."/>
            <person name="Labbe J."/>
            <person name="Martin F."/>
        </authorList>
    </citation>
    <scope>NUCLEOTIDE SEQUENCE</scope>
    <source>
        <strain evidence="1">HHB10654</strain>
    </source>
</reference>
<accession>A0ACB8SG85</accession>
<reference evidence="1" key="2">
    <citation type="journal article" date="2022" name="New Phytol.">
        <title>Evolutionary transition to the ectomycorrhizal habit in the genomes of a hyperdiverse lineage of mushroom-forming fungi.</title>
        <authorList>
            <person name="Looney B."/>
            <person name="Miyauchi S."/>
            <person name="Morin E."/>
            <person name="Drula E."/>
            <person name="Courty P.E."/>
            <person name="Kohler A."/>
            <person name="Kuo A."/>
            <person name="LaButti K."/>
            <person name="Pangilinan J."/>
            <person name="Lipzen A."/>
            <person name="Riley R."/>
            <person name="Andreopoulos W."/>
            <person name="He G."/>
            <person name="Johnson J."/>
            <person name="Nolan M."/>
            <person name="Tritt A."/>
            <person name="Barry K.W."/>
            <person name="Grigoriev I.V."/>
            <person name="Nagy L.G."/>
            <person name="Hibbett D."/>
            <person name="Henrissat B."/>
            <person name="Matheny P.B."/>
            <person name="Labbe J."/>
            <person name="Martin F.M."/>
        </authorList>
    </citation>
    <scope>NUCLEOTIDE SEQUENCE</scope>
    <source>
        <strain evidence="1">HHB10654</strain>
    </source>
</reference>
<dbReference type="Proteomes" id="UP000814140">
    <property type="component" value="Unassembled WGS sequence"/>
</dbReference>
<sequence>TSISLSWWLFAILLYPDTQRRAQAELDAVVSRDRVPAFSDLPHLPYIRAMVKETLRWHPALPLGMPHATTEDDWYEGMFIPKHKVQGARCADRKTERNTN</sequence>
<organism evidence="1 2">
    <name type="scientific">Artomyces pyxidatus</name>
    <dbReference type="NCBI Taxonomy" id="48021"/>
    <lineage>
        <taxon>Eukaryota</taxon>
        <taxon>Fungi</taxon>
        <taxon>Dikarya</taxon>
        <taxon>Basidiomycota</taxon>
        <taxon>Agaricomycotina</taxon>
        <taxon>Agaricomycetes</taxon>
        <taxon>Russulales</taxon>
        <taxon>Auriscalpiaceae</taxon>
        <taxon>Artomyces</taxon>
    </lineage>
</organism>
<protein>
    <submittedName>
        <fullName evidence="1">Cytochrome P450</fullName>
    </submittedName>
</protein>
<gene>
    <name evidence="1" type="ORF">BV25DRAFT_1815934</name>
</gene>
<feature type="non-terminal residue" evidence="1">
    <location>
        <position position="1"/>
    </location>
</feature>
<proteinExistence type="predicted"/>
<comment type="caution">
    <text evidence="1">The sequence shown here is derived from an EMBL/GenBank/DDBJ whole genome shotgun (WGS) entry which is preliminary data.</text>
</comment>
<dbReference type="EMBL" id="MU277303">
    <property type="protein sequence ID" value="KAI0055227.1"/>
    <property type="molecule type" value="Genomic_DNA"/>
</dbReference>
<keyword evidence="2" id="KW-1185">Reference proteome</keyword>
<evidence type="ECO:0000313" key="2">
    <source>
        <dbReference type="Proteomes" id="UP000814140"/>
    </source>
</evidence>
<name>A0ACB8SG85_9AGAM</name>